<dbReference type="PANTHER" id="PTHR32060">
    <property type="entry name" value="TAIL-SPECIFIC PROTEASE"/>
    <property type="match status" value="1"/>
</dbReference>
<accession>A0ABD4DL26</accession>
<evidence type="ECO:0000259" key="1">
    <source>
        <dbReference type="SMART" id="SM00245"/>
    </source>
</evidence>
<sequence>MKINFKQYIVLGLILIMSVGVLSSCVEDDRTSITEPTRYTRDDVKSYADLFKVFWSVMDQRYNYFYEQTRGDGKDWNTIYREYYPKFAALKTWEMKDDMSDKDILDERNRAIEYFTDIIDPIIDRHFAVVVYMPISKFSNLTGKTFNGGMKTKENNIYRFNDKMKYMTGRIDNLVSFSSGSFNYFMGSLKANPDIYYISYNQFALFRTQIMDLHDTYLAPNSIDNYILTAAEIDKNTDLNAIKDLNTRNKVRDFTVNVLNQWNAFFSSSDAKSFNGQVAAFKNTEIVSDAFIDLTKKMLSDSRNLVAYGNKTLYASVLNSESDKYITWFMGRMKDHAEKGYEFSLFQSDAGSIIAKGPMYQKFLNPLRKGDIKKLIIDVRGNGGGAVVDFRVFVERFVTKNTVWSYQRIKEGNGQLNYTPWIPAQTKPHKFGLLKNIPIVILTDKGSASMSEMSTMMLKSQGNHVISIGDYSAGATAGLTPNQDDFNGGIINTGFFDTPIGGVLRFYMPTMATKDINGNVIEGIGVKPDIFVTPPTDAEVVAMQSSPTTFVDRVMNEAVKYLSGK</sequence>
<dbReference type="SUPFAM" id="SSF52096">
    <property type="entry name" value="ClpP/crotonase"/>
    <property type="match status" value="1"/>
</dbReference>
<protein>
    <submittedName>
        <fullName evidence="2">Peptidase S41</fullName>
    </submittedName>
</protein>
<dbReference type="Gene3D" id="3.90.226.10">
    <property type="entry name" value="2-enoyl-CoA Hydratase, Chain A, domain 1"/>
    <property type="match status" value="1"/>
</dbReference>
<comment type="caution">
    <text evidence="2">The sequence shown here is derived from an EMBL/GenBank/DDBJ whole genome shotgun (WGS) entry which is preliminary data.</text>
</comment>
<evidence type="ECO:0000313" key="3">
    <source>
        <dbReference type="Proteomes" id="UP000064412"/>
    </source>
</evidence>
<dbReference type="CDD" id="cd06567">
    <property type="entry name" value="Peptidase_S41"/>
    <property type="match status" value="1"/>
</dbReference>
<dbReference type="InterPro" id="IPR029045">
    <property type="entry name" value="ClpP/crotonase-like_dom_sf"/>
</dbReference>
<dbReference type="InterPro" id="IPR005151">
    <property type="entry name" value="Tail-specific_protease"/>
</dbReference>
<reference evidence="2 3" key="1">
    <citation type="submission" date="2015-11" db="EMBL/GenBank/DDBJ databases">
        <authorList>
            <person name="Nicholson A.C."/>
            <person name="Humrighouse B.W."/>
            <person name="Graziano J."/>
            <person name="Lasker B."/>
            <person name="Whitney A.M."/>
            <person name="Mcquiston J.R."/>
        </authorList>
    </citation>
    <scope>NUCLEOTIDE SEQUENCE [LARGE SCALE GENOMIC DNA]</scope>
    <source>
        <strain evidence="2 3">G4071</strain>
    </source>
</reference>
<feature type="domain" description="Tail specific protease" evidence="1">
    <location>
        <begin position="319"/>
        <end position="533"/>
    </location>
</feature>
<dbReference type="Proteomes" id="UP000064412">
    <property type="component" value="Unassembled WGS sequence"/>
</dbReference>
<dbReference type="EMBL" id="LNOI01000004">
    <property type="protein sequence ID" value="KUY17662.1"/>
    <property type="molecule type" value="Genomic_DNA"/>
</dbReference>
<gene>
    <name evidence="2" type="ORF">ATB95_15105</name>
</gene>
<proteinExistence type="predicted"/>
<organism evidence="2 3">
    <name type="scientific">Elizabethkingia miricola</name>
    <name type="common">Chryseobacterium miricola</name>
    <dbReference type="NCBI Taxonomy" id="172045"/>
    <lineage>
        <taxon>Bacteria</taxon>
        <taxon>Pseudomonadati</taxon>
        <taxon>Bacteroidota</taxon>
        <taxon>Flavobacteriia</taxon>
        <taxon>Flavobacteriales</taxon>
        <taxon>Weeksellaceae</taxon>
        <taxon>Elizabethkingia</taxon>
    </lineage>
</organism>
<dbReference type="PROSITE" id="PS51257">
    <property type="entry name" value="PROKAR_LIPOPROTEIN"/>
    <property type="match status" value="1"/>
</dbReference>
<dbReference type="RefSeq" id="WP_059345545.1">
    <property type="nucleotide sequence ID" value="NZ_CP140570.1"/>
</dbReference>
<evidence type="ECO:0000313" key="2">
    <source>
        <dbReference type="EMBL" id="KUY17662.1"/>
    </source>
</evidence>
<dbReference type="PANTHER" id="PTHR32060:SF30">
    <property type="entry name" value="CARBOXY-TERMINAL PROCESSING PROTEASE CTPA"/>
    <property type="match status" value="1"/>
</dbReference>
<dbReference type="AlphaFoldDB" id="A0ABD4DL26"/>
<dbReference type="Pfam" id="PF03572">
    <property type="entry name" value="Peptidase_S41"/>
    <property type="match status" value="1"/>
</dbReference>
<name>A0ABD4DL26_ELIMR</name>
<dbReference type="SMART" id="SM00245">
    <property type="entry name" value="TSPc"/>
    <property type="match status" value="1"/>
</dbReference>
<dbReference type="Gene3D" id="3.30.750.44">
    <property type="match status" value="1"/>
</dbReference>